<keyword evidence="4" id="KW-1185">Reference proteome</keyword>
<dbReference type="Gene3D" id="3.20.20.140">
    <property type="entry name" value="Metal-dependent hydrolases"/>
    <property type="match status" value="1"/>
</dbReference>
<gene>
    <name evidence="3" type="ORF">Pan97_32960</name>
</gene>
<dbReference type="InterPro" id="IPR032466">
    <property type="entry name" value="Metal_Hydrolase"/>
</dbReference>
<keyword evidence="3" id="KW-0378">Hydrolase</keyword>
<proteinExistence type="inferred from homology"/>
<organism evidence="3 4">
    <name type="scientific">Bremerella volcania</name>
    <dbReference type="NCBI Taxonomy" id="2527984"/>
    <lineage>
        <taxon>Bacteria</taxon>
        <taxon>Pseudomonadati</taxon>
        <taxon>Planctomycetota</taxon>
        <taxon>Planctomycetia</taxon>
        <taxon>Pirellulales</taxon>
        <taxon>Pirellulaceae</taxon>
        <taxon>Bremerella</taxon>
    </lineage>
</organism>
<comment type="similarity">
    <text evidence="1">Belongs to the metallo-dependent hydrolases superfamily.</text>
</comment>
<dbReference type="PANTHER" id="PTHR43569:SF2">
    <property type="entry name" value="AMIDOHYDROLASE-RELATED DOMAIN-CONTAINING PROTEIN"/>
    <property type="match status" value="1"/>
</dbReference>
<dbReference type="InterPro" id="IPR006680">
    <property type="entry name" value="Amidohydro-rel"/>
</dbReference>
<dbReference type="GO" id="GO:0016787">
    <property type="term" value="F:hydrolase activity"/>
    <property type="evidence" value="ECO:0007669"/>
    <property type="project" value="UniProtKB-KW"/>
</dbReference>
<evidence type="ECO:0000313" key="4">
    <source>
        <dbReference type="Proteomes" id="UP000318626"/>
    </source>
</evidence>
<dbReference type="Proteomes" id="UP000318626">
    <property type="component" value="Chromosome"/>
</dbReference>
<dbReference type="AlphaFoldDB" id="A0A518CAM3"/>
<dbReference type="PANTHER" id="PTHR43569">
    <property type="entry name" value="AMIDOHYDROLASE"/>
    <property type="match status" value="1"/>
</dbReference>
<reference evidence="4" key="1">
    <citation type="submission" date="2019-02" db="EMBL/GenBank/DDBJ databases">
        <title>Deep-cultivation of Planctomycetes and their phenomic and genomic characterization uncovers novel biology.</title>
        <authorList>
            <person name="Wiegand S."/>
            <person name="Jogler M."/>
            <person name="Boedeker C."/>
            <person name="Pinto D."/>
            <person name="Vollmers J."/>
            <person name="Rivas-Marin E."/>
            <person name="Kohn T."/>
            <person name="Peeters S.H."/>
            <person name="Heuer A."/>
            <person name="Rast P."/>
            <person name="Oberbeckmann S."/>
            <person name="Bunk B."/>
            <person name="Jeske O."/>
            <person name="Meyerdierks A."/>
            <person name="Storesund J.E."/>
            <person name="Kallscheuer N."/>
            <person name="Luecker S."/>
            <person name="Lage O.M."/>
            <person name="Pohl T."/>
            <person name="Merkel B.J."/>
            <person name="Hornburger P."/>
            <person name="Mueller R.-W."/>
            <person name="Bruemmer F."/>
            <person name="Labrenz M."/>
            <person name="Spormann A.M."/>
            <person name="Op den Camp H."/>
            <person name="Overmann J."/>
            <person name="Amann R."/>
            <person name="Jetten M.S.M."/>
            <person name="Mascher T."/>
            <person name="Medema M.H."/>
            <person name="Devos D.P."/>
            <person name="Kaster A.-K."/>
            <person name="Ovreas L."/>
            <person name="Rohde M."/>
            <person name="Galperin M.Y."/>
            <person name="Jogler C."/>
        </authorList>
    </citation>
    <scope>NUCLEOTIDE SEQUENCE [LARGE SCALE GENOMIC DNA]</scope>
    <source>
        <strain evidence="4">Pan97</strain>
    </source>
</reference>
<dbReference type="KEGG" id="bvo:Pan97_32960"/>
<sequence>MPKTEYPIVDTHQHLWDPKRLNLPWLEGAGSHLNRKNAIEEYNAAVEGLPIASAIYMEVNAAPDQKLKEAKLVRQLIDAGTYVTSAAILSADPGSPNFRDFVDQFESHAWVKGYRQVLHGGATPPGDCLKARFINNCRHLGSSGKTFDLCMRPAELKDAVRLADACPDTRFVLDHCGNIDPKAFFAPNDPRGGSNPNDVARWKKDMAELAGHPNVVCKISGIIARVPKQWTPDDLRPVVMHCLEAFGDQRIVFGTNWPVCNAGGTARQWVKALQQITSDWSPEAQQRLWSENAKSIYKLA</sequence>
<protein>
    <submittedName>
        <fullName evidence="3">Amidohydrolase</fullName>
    </submittedName>
</protein>
<dbReference type="EMBL" id="CP036289">
    <property type="protein sequence ID" value="QDU76250.1"/>
    <property type="molecule type" value="Genomic_DNA"/>
</dbReference>
<dbReference type="Pfam" id="PF04909">
    <property type="entry name" value="Amidohydro_2"/>
    <property type="match status" value="1"/>
</dbReference>
<accession>A0A518CAM3</accession>
<name>A0A518CAM3_9BACT</name>
<evidence type="ECO:0000256" key="1">
    <source>
        <dbReference type="ARBA" id="ARBA00038310"/>
    </source>
</evidence>
<evidence type="ECO:0000313" key="3">
    <source>
        <dbReference type="EMBL" id="QDU76250.1"/>
    </source>
</evidence>
<evidence type="ECO:0000259" key="2">
    <source>
        <dbReference type="Pfam" id="PF04909"/>
    </source>
</evidence>
<dbReference type="SUPFAM" id="SSF51556">
    <property type="entry name" value="Metallo-dependent hydrolases"/>
    <property type="match status" value="1"/>
</dbReference>
<feature type="domain" description="Amidohydrolase-related" evidence="2">
    <location>
        <begin position="9"/>
        <end position="299"/>
    </location>
</feature>
<dbReference type="InterPro" id="IPR052350">
    <property type="entry name" value="Metallo-dep_Lactonases"/>
</dbReference>
<dbReference type="RefSeq" id="WP_144974229.1">
    <property type="nucleotide sequence ID" value="NZ_CP036289.1"/>
</dbReference>
<dbReference type="OrthoDB" id="5450317at2"/>